<keyword evidence="1" id="KW-0547">Nucleotide-binding</keyword>
<name>A0A6N3EW14_CLOBU</name>
<keyword evidence="2" id="KW-0067">ATP-binding</keyword>
<evidence type="ECO:0000256" key="2">
    <source>
        <dbReference type="ARBA" id="ARBA00022840"/>
    </source>
</evidence>
<dbReference type="GO" id="GO:0036297">
    <property type="term" value="P:interstrand cross-link repair"/>
    <property type="evidence" value="ECO:0007669"/>
    <property type="project" value="TreeGrafter"/>
</dbReference>
<organism evidence="5">
    <name type="scientific">Clostridium butyricum</name>
    <dbReference type="NCBI Taxonomy" id="1492"/>
    <lineage>
        <taxon>Bacteria</taxon>
        <taxon>Bacillati</taxon>
        <taxon>Bacillota</taxon>
        <taxon>Clostridia</taxon>
        <taxon>Eubacteriales</taxon>
        <taxon>Clostridiaceae</taxon>
        <taxon>Clostridium</taxon>
    </lineage>
</organism>
<evidence type="ECO:0000259" key="3">
    <source>
        <dbReference type="PROSITE" id="PS51192"/>
    </source>
</evidence>
<gene>
    <name evidence="5" type="ORF">CBLFYP62_02342</name>
</gene>
<dbReference type="PANTHER" id="PTHR47957:SF3">
    <property type="entry name" value="ATP-DEPENDENT HELICASE HRQ1"/>
    <property type="match status" value="1"/>
</dbReference>
<feature type="domain" description="Helicase C-terminal" evidence="4">
    <location>
        <begin position="1038"/>
        <end position="1185"/>
    </location>
</feature>
<keyword evidence="5" id="KW-0378">Hydrolase</keyword>
<dbReference type="InterPro" id="IPR027417">
    <property type="entry name" value="P-loop_NTPase"/>
</dbReference>
<dbReference type="Pfam" id="PF00271">
    <property type="entry name" value="Helicase_C"/>
    <property type="match status" value="1"/>
</dbReference>
<dbReference type="InterPro" id="IPR018973">
    <property type="entry name" value="MZB"/>
</dbReference>
<dbReference type="GO" id="GO:0003676">
    <property type="term" value="F:nucleic acid binding"/>
    <property type="evidence" value="ECO:0007669"/>
    <property type="project" value="InterPro"/>
</dbReference>
<protein>
    <submittedName>
        <fullName evidence="5">ATP-dependent RNA helicase RhlE</fullName>
    </submittedName>
</protein>
<dbReference type="RefSeq" id="WP_156736847.1">
    <property type="nucleotide sequence ID" value="NZ_CACRTU010000022.1"/>
</dbReference>
<evidence type="ECO:0000313" key="5">
    <source>
        <dbReference type="EMBL" id="VYU43043.1"/>
    </source>
</evidence>
<accession>A0A6N3EW14</accession>
<evidence type="ECO:0000256" key="1">
    <source>
        <dbReference type="ARBA" id="ARBA00022741"/>
    </source>
</evidence>
<dbReference type="InterPro" id="IPR011545">
    <property type="entry name" value="DEAD/DEAH_box_helicase_dom"/>
</dbReference>
<dbReference type="GO" id="GO:0006289">
    <property type="term" value="P:nucleotide-excision repair"/>
    <property type="evidence" value="ECO:0007669"/>
    <property type="project" value="TreeGrafter"/>
</dbReference>
<dbReference type="PROSITE" id="PS51192">
    <property type="entry name" value="HELICASE_ATP_BIND_1"/>
    <property type="match status" value="1"/>
</dbReference>
<dbReference type="InterPro" id="IPR014001">
    <property type="entry name" value="Helicase_ATP-bd"/>
</dbReference>
<proteinExistence type="predicted"/>
<dbReference type="InterPro" id="IPR001650">
    <property type="entry name" value="Helicase_C-like"/>
</dbReference>
<reference evidence="5" key="1">
    <citation type="submission" date="2019-11" db="EMBL/GenBank/DDBJ databases">
        <authorList>
            <person name="Feng L."/>
        </authorList>
    </citation>
    <scope>NUCLEOTIDE SEQUENCE</scope>
    <source>
        <strain evidence="5">CButyricumLFYP62</strain>
    </source>
</reference>
<dbReference type="GO" id="GO:0043138">
    <property type="term" value="F:3'-5' DNA helicase activity"/>
    <property type="evidence" value="ECO:0007669"/>
    <property type="project" value="TreeGrafter"/>
</dbReference>
<evidence type="ECO:0000259" key="4">
    <source>
        <dbReference type="PROSITE" id="PS51194"/>
    </source>
</evidence>
<dbReference type="EMBL" id="CACRTU010000022">
    <property type="protein sequence ID" value="VYU43043.1"/>
    <property type="molecule type" value="Genomic_DNA"/>
</dbReference>
<dbReference type="SUPFAM" id="SSF52540">
    <property type="entry name" value="P-loop containing nucleoside triphosphate hydrolases"/>
    <property type="match status" value="2"/>
</dbReference>
<dbReference type="SMART" id="SM00487">
    <property type="entry name" value="DEXDc"/>
    <property type="match status" value="1"/>
</dbReference>
<dbReference type="GO" id="GO:0005524">
    <property type="term" value="F:ATP binding"/>
    <property type="evidence" value="ECO:0007669"/>
    <property type="project" value="UniProtKB-KW"/>
</dbReference>
<keyword evidence="5" id="KW-0347">Helicase</keyword>
<dbReference type="SMART" id="SM00490">
    <property type="entry name" value="HELICc"/>
    <property type="match status" value="1"/>
</dbReference>
<dbReference type="Pfam" id="PF00270">
    <property type="entry name" value="DEAD"/>
    <property type="match status" value="1"/>
</dbReference>
<dbReference type="PROSITE" id="PS51194">
    <property type="entry name" value="HELICASE_CTER"/>
    <property type="match status" value="1"/>
</dbReference>
<sequence length="1758" mass="203279">MKNEGVYGTHNALKSRFIDYIKAQYLEKNNLLLSEFDKRVDKDKILYQEPYIEANAAYEIAINGIENSEIIPSDIKMILGKMEENKLGVFKNPFKHQVSALENFYKGKDLLVTTGTGSGKTECFMWPMISNIISEAKNNKDSWDNRGIRALMLYPMNALVSDQIGRLRKMIGDNEGKFREIFDEIVGDSCRIPQFGMYTGRTPYSGEPNDKRDKDLAKTLENDLVGQDNKELRKNNLIKIGKYPAKYDIEEFINNLKNGNHITDNRDAELITRQEMQKQCPDILITNYSMLEYMLFRPKEDSIWRNTRKWLECDNNNKLTVIIDEAHMYKGASGGEVSLLLRRLFYKLNISRDKVRFILTTASVPCDEKQATIKFACDLTAQNINENNFQIIYGEQEELSFEDSMDISAEKLSQLDINLFTQEDEVKLRGINQFAELFNIKEKFLSYREAQLWLFEFLPRLKPMIKIMQECRGNAITYKKLSQIAFPDAKEDLSNKAVEVFLSIAPLAKNKDNQVLFPTRLHMMFRGLQGVYACSNPNCAEHVSDGEITLGKLYFNGERDRCKVCDSKVYELITDRRCGALFFKGYMFEKSASNADLNFIWNKTGDQYDDTLKEVHFYIVPKNFKFNSKSKINKVKGYLNSITGKLYENGDKYFDKDGFIEVLYERKEQKGRPGLLTFYNCPKCGKAHFNATDFITKGNESFYNLVAEQLKVQSPTIFDEEQLKIFPNAGKKVLLFSDSRQRAANLAKDLTKSADDDAVRKIIVLAAIRLQKWAEASNKYPTMDLLYITFLEEVIKNKLKLFYGESGKELENDKIKLNQRIERINKRGNKLDYSDLIRSFSSQTDLYKEQLLKLLCSNFRSLTDIGLCYIMPCNENLQYEIEDIFEDEEIELEFDQFSIIFSTWANKILKDTYALDSNMSREIRENIRTSMVPRFGIDIQNNKIDSTMNDILKSKFTQDKIDIIYQCLLKYTDRNGEDKNNYLNLNLISLHYQENQKWYYCKKCSGVFPFELFGRCCHCGSDNTEQLKKEQLSKLNFWRKPVIEAIENEETNIITGINTEEHTAQLSHKDESKDLWSTTENYEMRFQDILLNDENPVDILSCTTTMEVGIDIGSLTAVGLRNIPPMRENYQQRAGRAGRRSSAISTIVTFTDNGPYDNYYFLHPQEIIAGKTRKPAIDIENKKLIYRHLNMTIMNNYLLNINDDGMDKYSSIQFFESELENFMRYINSYKFTDKEIKILIPNVVTINFTEFKNKLIESLKLINFKMKTSLIDFKNEKDEPKSILDVFYEEGILPTYSFPKNIVGFFIEDEKGTKVLQQPSRALDMAISEYAPGKLIVVDKKTYKSGGIYSFHSKLKHGFYEKPARPYFENNEYFKSIYFCNNKSCGWFDIEKQEDGKCPFCGSNDLSEKHMLKPWGFTPLNAKSIPEADAIPTNSYAEIPCYSTTPKSDDLLDTEFVNIREAKRSDQKVIILNKGPKNLGFNICKDCGAAVTGDEMLGKKIKRPFNSTRSNRSCSHNDIEQNVVLGHSFITDMFVIEITIDKEKINCKPDGLWIKSAALTLSQAMILAAGKILDIDYNEIKSGYRLRYSDKITFVDIFLFDSLSSGAGYSSELASRLKELVEETRKMLEGCNCDSACHQCLNNFWNQRVQKNLNRFLAIQLLDYASNDILSKSFSFEDQCRIFKPLKELLEIDGYKEVEYIDKTIIVKSLDKQKNICVYPEMWNIDSVNNNESCIYISDLLIKNALPEACKKINDKFN</sequence>
<dbReference type="Gene3D" id="3.40.50.300">
    <property type="entry name" value="P-loop containing nucleotide triphosphate hydrolases"/>
    <property type="match status" value="2"/>
</dbReference>
<feature type="domain" description="Helicase ATP-binding" evidence="3">
    <location>
        <begin position="101"/>
        <end position="382"/>
    </location>
</feature>
<dbReference type="Pfam" id="PF09369">
    <property type="entry name" value="MZB"/>
    <property type="match status" value="1"/>
</dbReference>
<dbReference type="PANTHER" id="PTHR47957">
    <property type="entry name" value="ATP-DEPENDENT HELICASE HRQ1"/>
    <property type="match status" value="1"/>
</dbReference>